<protein>
    <recommendedName>
        <fullName evidence="8 9">Large ribosomal subunit protein uL1</fullName>
    </recommendedName>
</protein>
<dbReference type="PANTHER" id="PTHR36427">
    <property type="entry name" value="54S RIBOSOMAL PROTEIN L1, MITOCHONDRIAL"/>
    <property type="match status" value="1"/>
</dbReference>
<dbReference type="InterPro" id="IPR023674">
    <property type="entry name" value="Ribosomal_uL1-like"/>
</dbReference>
<dbReference type="InterPro" id="IPR005878">
    <property type="entry name" value="Ribosom_uL1_bac-type"/>
</dbReference>
<feature type="region of interest" description="Disordered" evidence="11">
    <location>
        <begin position="1"/>
        <end position="66"/>
    </location>
</feature>
<comment type="similarity">
    <text evidence="1 9 10">Belongs to the universal ribosomal protein uL1 family.</text>
</comment>
<gene>
    <name evidence="9" type="primary">rplA</name>
    <name evidence="12" type="ORF">C4544_06585</name>
</gene>
<dbReference type="GO" id="GO:0000049">
    <property type="term" value="F:tRNA binding"/>
    <property type="evidence" value="ECO:0007669"/>
    <property type="project" value="UniProtKB-KW"/>
</dbReference>
<evidence type="ECO:0000256" key="9">
    <source>
        <dbReference type="HAMAP-Rule" id="MF_01318"/>
    </source>
</evidence>
<keyword evidence="9" id="KW-0820">tRNA-binding</keyword>
<dbReference type="AlphaFoldDB" id="A0A419DA79"/>
<dbReference type="PANTHER" id="PTHR36427:SF3">
    <property type="entry name" value="LARGE RIBOSOMAL SUBUNIT PROTEIN UL1M"/>
    <property type="match status" value="1"/>
</dbReference>
<keyword evidence="4 9" id="KW-0810">Translation regulation</keyword>
<dbReference type="GO" id="GO:0006417">
    <property type="term" value="P:regulation of translation"/>
    <property type="evidence" value="ECO:0007669"/>
    <property type="project" value="UniProtKB-KW"/>
</dbReference>
<sequence>MAKEGTKEPKNKKTEQQSDEKTAKAETTPKEEDKKELAKKSASKKENQKDIDTKGPRSKRSKKYREVAALVEKDTYYNTEEGIKLVKKTSTTKFDASVEIHVRLGVDPSASDQQVRGTVNLPEGTGKKKRVAVVCGPDKEKEAKDAGAEKVGGEALIKEIEKGKLDFDVLVATPDMMAQVGKVGKILGTKGLMPNPKAGTVTPDVGKAVKGLKTGMVEFRVDKNGIVHQVIGKVSFDEKKLEANYNAFVDAIKHAKPSGAKGTYIHSITLTTTMGPGIKITL</sequence>
<keyword evidence="3 9" id="KW-0699">rRNA-binding</keyword>
<feature type="compositionally biased region" description="Basic and acidic residues" evidence="11">
    <location>
        <begin position="1"/>
        <end position="55"/>
    </location>
</feature>
<dbReference type="InterPro" id="IPR016095">
    <property type="entry name" value="Ribosomal_uL1_3-a/b-sand"/>
</dbReference>
<dbReference type="Proteomes" id="UP000285655">
    <property type="component" value="Unassembled WGS sequence"/>
</dbReference>
<comment type="function">
    <text evidence="9">Binds directly to 23S rRNA. The L1 stalk is quite mobile in the ribosome, and is involved in E site tRNA release.</text>
</comment>
<dbReference type="Gene3D" id="3.30.190.20">
    <property type="match status" value="1"/>
</dbReference>
<evidence type="ECO:0000256" key="4">
    <source>
        <dbReference type="ARBA" id="ARBA00022845"/>
    </source>
</evidence>
<dbReference type="PROSITE" id="PS01199">
    <property type="entry name" value="RIBOSOMAL_L1"/>
    <property type="match status" value="1"/>
</dbReference>
<evidence type="ECO:0000313" key="12">
    <source>
        <dbReference type="EMBL" id="RJO60007.1"/>
    </source>
</evidence>
<dbReference type="FunFam" id="3.40.50.790:FF:000001">
    <property type="entry name" value="50S ribosomal protein L1"/>
    <property type="match status" value="1"/>
</dbReference>
<dbReference type="InterPro" id="IPR028364">
    <property type="entry name" value="Ribosomal_uL1/biogenesis"/>
</dbReference>
<proteinExistence type="inferred from homology"/>
<evidence type="ECO:0000256" key="10">
    <source>
        <dbReference type="RuleBase" id="RU000659"/>
    </source>
</evidence>
<dbReference type="GO" id="GO:0019843">
    <property type="term" value="F:rRNA binding"/>
    <property type="evidence" value="ECO:0007669"/>
    <property type="project" value="UniProtKB-UniRule"/>
</dbReference>
<evidence type="ECO:0000256" key="11">
    <source>
        <dbReference type="SAM" id="MobiDB-lite"/>
    </source>
</evidence>
<evidence type="ECO:0000256" key="8">
    <source>
        <dbReference type="ARBA" id="ARBA00035241"/>
    </source>
</evidence>
<dbReference type="HAMAP" id="MF_01318_B">
    <property type="entry name" value="Ribosomal_uL1_B"/>
    <property type="match status" value="1"/>
</dbReference>
<evidence type="ECO:0000256" key="6">
    <source>
        <dbReference type="ARBA" id="ARBA00022980"/>
    </source>
</evidence>
<dbReference type="EMBL" id="QZJW01000055">
    <property type="protein sequence ID" value="RJO60007.1"/>
    <property type="molecule type" value="Genomic_DNA"/>
</dbReference>
<dbReference type="SUPFAM" id="SSF56808">
    <property type="entry name" value="Ribosomal protein L1"/>
    <property type="match status" value="1"/>
</dbReference>
<evidence type="ECO:0000256" key="3">
    <source>
        <dbReference type="ARBA" id="ARBA00022730"/>
    </source>
</evidence>
<dbReference type="InterPro" id="IPR023673">
    <property type="entry name" value="Ribosomal_uL1_CS"/>
</dbReference>
<dbReference type="Pfam" id="PF00687">
    <property type="entry name" value="Ribosomal_L1"/>
    <property type="match status" value="1"/>
</dbReference>
<reference evidence="12 13" key="1">
    <citation type="journal article" date="2017" name="ISME J.">
        <title>Energy and carbon metabolisms in a deep terrestrial subsurface fluid microbial community.</title>
        <authorList>
            <person name="Momper L."/>
            <person name="Jungbluth S.P."/>
            <person name="Lee M.D."/>
            <person name="Amend J.P."/>
        </authorList>
    </citation>
    <scope>NUCLEOTIDE SEQUENCE [LARGE SCALE GENOMIC DNA]</scope>
    <source>
        <strain evidence="12">SURF_29</strain>
    </source>
</reference>
<evidence type="ECO:0000256" key="1">
    <source>
        <dbReference type="ARBA" id="ARBA00010531"/>
    </source>
</evidence>
<keyword evidence="5 9" id="KW-0694">RNA-binding</keyword>
<keyword evidence="2 9" id="KW-0678">Repressor</keyword>
<comment type="function">
    <text evidence="9">Protein L1 is also a translational repressor protein, it controls the translation of the L11 operon by binding to its mRNA.</text>
</comment>
<accession>A0A419DA79</accession>
<keyword evidence="7 9" id="KW-0687">Ribonucleoprotein</keyword>
<evidence type="ECO:0000256" key="7">
    <source>
        <dbReference type="ARBA" id="ARBA00023274"/>
    </source>
</evidence>
<dbReference type="GO" id="GO:0006412">
    <property type="term" value="P:translation"/>
    <property type="evidence" value="ECO:0007669"/>
    <property type="project" value="UniProtKB-UniRule"/>
</dbReference>
<dbReference type="GO" id="GO:0015934">
    <property type="term" value="C:large ribosomal subunit"/>
    <property type="evidence" value="ECO:0007669"/>
    <property type="project" value="InterPro"/>
</dbReference>
<evidence type="ECO:0000256" key="2">
    <source>
        <dbReference type="ARBA" id="ARBA00022491"/>
    </source>
</evidence>
<dbReference type="NCBIfam" id="TIGR01169">
    <property type="entry name" value="rplA_bact"/>
    <property type="match status" value="1"/>
</dbReference>
<comment type="caution">
    <text evidence="12">The sequence shown here is derived from an EMBL/GenBank/DDBJ whole genome shotgun (WGS) entry which is preliminary data.</text>
</comment>
<dbReference type="Gene3D" id="3.40.50.790">
    <property type="match status" value="1"/>
</dbReference>
<keyword evidence="6 9" id="KW-0689">Ribosomal protein</keyword>
<name>A0A419DA79_9BACT</name>
<dbReference type="GO" id="GO:0003735">
    <property type="term" value="F:structural constituent of ribosome"/>
    <property type="evidence" value="ECO:0007669"/>
    <property type="project" value="InterPro"/>
</dbReference>
<comment type="subunit">
    <text evidence="9">Part of the 50S ribosomal subunit.</text>
</comment>
<organism evidence="12 13">
    <name type="scientific">candidate division WS5 bacterium</name>
    <dbReference type="NCBI Taxonomy" id="2093353"/>
    <lineage>
        <taxon>Bacteria</taxon>
        <taxon>candidate division WS5</taxon>
    </lineage>
</organism>
<evidence type="ECO:0000256" key="5">
    <source>
        <dbReference type="ARBA" id="ARBA00022884"/>
    </source>
</evidence>
<evidence type="ECO:0000313" key="13">
    <source>
        <dbReference type="Proteomes" id="UP000285655"/>
    </source>
</evidence>
<dbReference type="CDD" id="cd00403">
    <property type="entry name" value="Ribosomal_L1"/>
    <property type="match status" value="1"/>
</dbReference>